<dbReference type="RefSeq" id="WP_135640414.1">
    <property type="nucleotide sequence ID" value="NZ_RQGH01000006.1"/>
</dbReference>
<accession>A0A4Z1A470</accession>
<evidence type="ECO:0000313" key="6">
    <source>
        <dbReference type="EMBL" id="TGL75960.1"/>
    </source>
</evidence>
<evidence type="ECO:0008006" key="8">
    <source>
        <dbReference type="Google" id="ProtNLM"/>
    </source>
</evidence>
<comment type="subcellular location">
    <subcellularLocation>
        <location evidence="1">Cell membrane</location>
    </subcellularLocation>
</comment>
<keyword evidence="7" id="KW-1185">Reference proteome</keyword>
<evidence type="ECO:0000256" key="4">
    <source>
        <dbReference type="ARBA" id="ARBA00022679"/>
    </source>
</evidence>
<dbReference type="InterPro" id="IPR029044">
    <property type="entry name" value="Nucleotide-diphossugar_trans"/>
</dbReference>
<dbReference type="SUPFAM" id="SSF53448">
    <property type="entry name" value="Nucleotide-diphospho-sugar transferases"/>
    <property type="match status" value="1"/>
</dbReference>
<comment type="caution">
    <text evidence="6">The sequence shown here is derived from an EMBL/GenBank/DDBJ whole genome shotgun (WGS) entry which is preliminary data.</text>
</comment>
<proteinExistence type="predicted"/>
<name>A0A4Z1A470_9LEPT</name>
<dbReference type="Proteomes" id="UP000297567">
    <property type="component" value="Unassembled WGS sequence"/>
</dbReference>
<evidence type="ECO:0000313" key="7">
    <source>
        <dbReference type="Proteomes" id="UP000297567"/>
    </source>
</evidence>
<dbReference type="PANTHER" id="PTHR43646">
    <property type="entry name" value="GLYCOSYLTRANSFERASE"/>
    <property type="match status" value="1"/>
</dbReference>
<keyword evidence="5" id="KW-0472">Membrane</keyword>
<dbReference type="AlphaFoldDB" id="A0A4Z1A470"/>
<organism evidence="6 7">
    <name type="scientific">Leptospira jelokensis</name>
    <dbReference type="NCBI Taxonomy" id="2484931"/>
    <lineage>
        <taxon>Bacteria</taxon>
        <taxon>Pseudomonadati</taxon>
        <taxon>Spirochaetota</taxon>
        <taxon>Spirochaetia</taxon>
        <taxon>Leptospirales</taxon>
        <taxon>Leptospiraceae</taxon>
        <taxon>Leptospira</taxon>
    </lineage>
</organism>
<dbReference type="EMBL" id="RQGH01000006">
    <property type="protein sequence ID" value="TGL75960.1"/>
    <property type="molecule type" value="Genomic_DNA"/>
</dbReference>
<protein>
    <recommendedName>
        <fullName evidence="8">Glycosyltransferase</fullName>
    </recommendedName>
</protein>
<keyword evidence="2" id="KW-1003">Cell membrane</keyword>
<dbReference type="GO" id="GO:0005886">
    <property type="term" value="C:plasma membrane"/>
    <property type="evidence" value="ECO:0007669"/>
    <property type="project" value="UniProtKB-SubCell"/>
</dbReference>
<sequence>MLSIIVPTDIDENIYYKESLLPFQGHNDVEIILIPQKEAFTRAERFNLGFHRSKGNLILFHHPRTNLPKEAIVYLIEKSKTQLVEWEWGGFLHSFDQKHFFLNWISWYSNEVRVRRKGIVYFDHCIFFQRHLWKEDLSPSYLFEDTELSQNFLKQSKPVLLPFQAVTSAHRFIKNGIYKQTLLNFILKIGNQLQLPSSFLFSLYQK</sequence>
<evidence type="ECO:0000256" key="5">
    <source>
        <dbReference type="ARBA" id="ARBA00023136"/>
    </source>
</evidence>
<evidence type="ECO:0000256" key="3">
    <source>
        <dbReference type="ARBA" id="ARBA00022676"/>
    </source>
</evidence>
<keyword evidence="3" id="KW-0328">Glycosyltransferase</keyword>
<evidence type="ECO:0000256" key="2">
    <source>
        <dbReference type="ARBA" id="ARBA00022475"/>
    </source>
</evidence>
<gene>
    <name evidence="6" type="ORF">EHQ62_01025</name>
</gene>
<dbReference type="GO" id="GO:0016757">
    <property type="term" value="F:glycosyltransferase activity"/>
    <property type="evidence" value="ECO:0007669"/>
    <property type="project" value="UniProtKB-KW"/>
</dbReference>
<keyword evidence="4" id="KW-0808">Transferase</keyword>
<dbReference type="PANTHER" id="PTHR43646:SF2">
    <property type="entry name" value="GLYCOSYLTRANSFERASE 2-LIKE DOMAIN-CONTAINING PROTEIN"/>
    <property type="match status" value="1"/>
</dbReference>
<reference evidence="6" key="1">
    <citation type="journal article" date="2019" name="PLoS Negl. Trop. Dis.">
        <title>Revisiting the worldwide diversity of Leptospira species in the environment.</title>
        <authorList>
            <person name="Vincent A.T."/>
            <person name="Schiettekatte O."/>
            <person name="Bourhy P."/>
            <person name="Veyrier F.J."/>
            <person name="Picardeau M."/>
        </authorList>
    </citation>
    <scope>NUCLEOTIDE SEQUENCE [LARGE SCALE GENOMIC DNA]</scope>
    <source>
        <strain evidence="6">201702451</strain>
    </source>
</reference>
<evidence type="ECO:0000256" key="1">
    <source>
        <dbReference type="ARBA" id="ARBA00004236"/>
    </source>
</evidence>